<comment type="caution">
    <text evidence="2">The sequence shown here is derived from an EMBL/GenBank/DDBJ whole genome shotgun (WGS) entry which is preliminary data.</text>
</comment>
<dbReference type="Proteomes" id="UP000598997">
    <property type="component" value="Unassembled WGS sequence"/>
</dbReference>
<dbReference type="AlphaFoldDB" id="A0A917DE55"/>
<dbReference type="RefSeq" id="WP_066765825.1">
    <property type="nucleotide sequence ID" value="NZ_BMIO01000001.1"/>
</dbReference>
<keyword evidence="3" id="KW-1185">Reference proteome</keyword>
<reference evidence="2 3" key="1">
    <citation type="journal article" date="2014" name="Int. J. Syst. Evol. Microbiol.">
        <title>Complete genome sequence of Corynebacterium casei LMG S-19264T (=DSM 44701T), isolated from a smear-ripened cheese.</title>
        <authorList>
            <consortium name="US DOE Joint Genome Institute (JGI-PGF)"/>
            <person name="Walter F."/>
            <person name="Albersmeier A."/>
            <person name="Kalinowski J."/>
            <person name="Ruckert C."/>
        </authorList>
    </citation>
    <scope>NUCLEOTIDE SEQUENCE [LARGE SCALE GENOMIC DNA]</scope>
    <source>
        <strain evidence="2 3">CGMCC 1.15358</strain>
    </source>
</reference>
<feature type="transmembrane region" description="Helical" evidence="1">
    <location>
        <begin position="12"/>
        <end position="31"/>
    </location>
</feature>
<evidence type="ECO:0000313" key="2">
    <source>
        <dbReference type="EMBL" id="GGD30959.1"/>
    </source>
</evidence>
<feature type="transmembrane region" description="Helical" evidence="1">
    <location>
        <begin position="52"/>
        <end position="72"/>
    </location>
</feature>
<accession>A0A917DE55</accession>
<evidence type="ECO:0000256" key="1">
    <source>
        <dbReference type="SAM" id="Phobius"/>
    </source>
</evidence>
<proteinExistence type="predicted"/>
<keyword evidence="1" id="KW-0812">Transmembrane</keyword>
<evidence type="ECO:0000313" key="3">
    <source>
        <dbReference type="Proteomes" id="UP000598997"/>
    </source>
</evidence>
<sequence length="75" mass="8083">MTLDYLVASDAGRWTVVAVSALLVAALALFGDRRRMKRKAPDSVGWVPWTPVFFVALLVAVVTGGLALKTWIAPV</sequence>
<gene>
    <name evidence="2" type="ORF">GCM10010989_01360</name>
</gene>
<name>A0A917DE55_9SPHN</name>
<keyword evidence="1" id="KW-1133">Transmembrane helix</keyword>
<keyword evidence="1" id="KW-0472">Membrane</keyword>
<protein>
    <submittedName>
        <fullName evidence="2">Uncharacterized protein</fullName>
    </submittedName>
</protein>
<organism evidence="2 3">
    <name type="scientific">Croceicoccus pelagius</name>
    <dbReference type="NCBI Taxonomy" id="1703341"/>
    <lineage>
        <taxon>Bacteria</taxon>
        <taxon>Pseudomonadati</taxon>
        <taxon>Pseudomonadota</taxon>
        <taxon>Alphaproteobacteria</taxon>
        <taxon>Sphingomonadales</taxon>
        <taxon>Erythrobacteraceae</taxon>
        <taxon>Croceicoccus</taxon>
    </lineage>
</organism>
<dbReference type="EMBL" id="BMIO01000001">
    <property type="protein sequence ID" value="GGD30959.1"/>
    <property type="molecule type" value="Genomic_DNA"/>
</dbReference>